<comment type="catalytic activity">
    <reaction evidence="1">
        <text>ATP + H2O = ADP + phosphate + H(+)</text>
        <dbReference type="Rhea" id="RHEA:13065"/>
        <dbReference type="ChEBI" id="CHEBI:15377"/>
        <dbReference type="ChEBI" id="CHEBI:15378"/>
        <dbReference type="ChEBI" id="CHEBI:30616"/>
        <dbReference type="ChEBI" id="CHEBI:43474"/>
        <dbReference type="ChEBI" id="CHEBI:456216"/>
        <dbReference type="EC" id="5.6.2.3"/>
    </reaction>
</comment>
<keyword evidence="1" id="KW-0067">ATP-binding</keyword>
<dbReference type="InterPro" id="IPR027417">
    <property type="entry name" value="P-loop_NTPase"/>
</dbReference>
<sequence>MKTGISGQLLRRAAIPLGRSAKSRARPVAVAHVHHLRFSAAAAPSPMLKKALQEKAANQPPPPKPLAKQFFPLSSRAPAGGASQPKRGSSIMDMMRKPPAKPSSTTTEPVQSGSRNSVPRPPTRVPDGRAFAAMYGNSDPFKDPPDVISYFDDARALSNTSCSNIVSASSVYFAEEDFSDDENLDLDFQAPIALPPLPRPQPRPAAVNKYDPHPPSNTSALSWSQSSPSHYVPPKRQPAPDLQQTAKRDSPVDAESTSQVAKKPKRELPKSWAKPQREASPEVVEVSAPRASMSDAKWPWNRSFSELQAEKRMKLKMQQKTSTARQTGTPAAANTKPTTSKAAPISLSNEQRHVKNLVVEKGQSVFFTGPAGTGKSVLMRSIIQDLKKKHARDPERVAVTASTGLAACNIGGMTLHSFSGIGLVQVCV</sequence>
<comment type="similarity">
    <text evidence="1">Belongs to the helicase family.</text>
</comment>
<dbReference type="GO" id="GO:0006310">
    <property type="term" value="P:DNA recombination"/>
    <property type="evidence" value="ECO:0007669"/>
    <property type="project" value="UniProtKB-KW"/>
</dbReference>
<evidence type="ECO:0000313" key="5">
    <source>
        <dbReference type="Proteomes" id="UP001285441"/>
    </source>
</evidence>
<dbReference type="InterPro" id="IPR051055">
    <property type="entry name" value="PIF1_helicase"/>
</dbReference>
<keyword evidence="1" id="KW-0378">Hydrolase</keyword>
<dbReference type="GO" id="GO:0006281">
    <property type="term" value="P:DNA repair"/>
    <property type="evidence" value="ECO:0007669"/>
    <property type="project" value="UniProtKB-KW"/>
</dbReference>
<dbReference type="InterPro" id="IPR010285">
    <property type="entry name" value="DNA_helicase_pif1-like_DEAD"/>
</dbReference>
<evidence type="ECO:0000256" key="2">
    <source>
        <dbReference type="SAM" id="MobiDB-lite"/>
    </source>
</evidence>
<evidence type="ECO:0000256" key="1">
    <source>
        <dbReference type="RuleBase" id="RU363044"/>
    </source>
</evidence>
<proteinExistence type="inferred from homology"/>
<keyword evidence="1" id="KW-0233">DNA recombination</keyword>
<protein>
    <recommendedName>
        <fullName evidence="1">ATP-dependent DNA helicase</fullName>
        <ecNumber evidence="1">5.6.2.3</ecNumber>
    </recommendedName>
</protein>
<feature type="domain" description="DNA helicase Pif1-like DEAD-box helicase" evidence="3">
    <location>
        <begin position="347"/>
        <end position="423"/>
    </location>
</feature>
<feature type="region of interest" description="Disordered" evidence="2">
    <location>
        <begin position="313"/>
        <end position="341"/>
    </location>
</feature>
<comment type="caution">
    <text evidence="4">The sequence shown here is derived from an EMBL/GenBank/DDBJ whole genome shotgun (WGS) entry which is preliminary data.</text>
</comment>
<evidence type="ECO:0000259" key="3">
    <source>
        <dbReference type="Pfam" id="PF05970"/>
    </source>
</evidence>
<feature type="region of interest" description="Disordered" evidence="2">
    <location>
        <begin position="39"/>
        <end position="144"/>
    </location>
</feature>
<keyword evidence="1" id="KW-0547">Nucleotide-binding</keyword>
<evidence type="ECO:0000313" key="4">
    <source>
        <dbReference type="EMBL" id="KAK3375198.1"/>
    </source>
</evidence>
<keyword evidence="1" id="KW-0234">DNA repair</keyword>
<feature type="compositionally biased region" description="Polar residues" evidence="2">
    <location>
        <begin position="102"/>
        <end position="117"/>
    </location>
</feature>
<name>A0AAE0KEE5_9PEZI</name>
<dbReference type="GO" id="GO:0016787">
    <property type="term" value="F:hydrolase activity"/>
    <property type="evidence" value="ECO:0007669"/>
    <property type="project" value="UniProtKB-KW"/>
</dbReference>
<reference evidence="4" key="2">
    <citation type="submission" date="2023-06" db="EMBL/GenBank/DDBJ databases">
        <authorList>
            <consortium name="Lawrence Berkeley National Laboratory"/>
            <person name="Haridas S."/>
            <person name="Hensen N."/>
            <person name="Bonometti L."/>
            <person name="Westerberg I."/>
            <person name="Brannstrom I.O."/>
            <person name="Guillou S."/>
            <person name="Cros-Aarteil S."/>
            <person name="Calhoun S."/>
            <person name="Kuo A."/>
            <person name="Mondo S."/>
            <person name="Pangilinan J."/>
            <person name="Riley R."/>
            <person name="LaButti K."/>
            <person name="Andreopoulos B."/>
            <person name="Lipzen A."/>
            <person name="Chen C."/>
            <person name="Yanf M."/>
            <person name="Daum C."/>
            <person name="Ng V."/>
            <person name="Clum A."/>
            <person name="Steindorff A."/>
            <person name="Ohm R."/>
            <person name="Martin F."/>
            <person name="Silar P."/>
            <person name="Natvig D."/>
            <person name="Lalanne C."/>
            <person name="Gautier V."/>
            <person name="Ament-velasquez S.L."/>
            <person name="Kruys A."/>
            <person name="Hutchinson M.I."/>
            <person name="Powell A.J."/>
            <person name="Barry K."/>
            <person name="Miller A.N."/>
            <person name="Grigoriev I.V."/>
            <person name="Debuchy R."/>
            <person name="Gladieux P."/>
            <person name="Thoren M.H."/>
            <person name="Johannesson H."/>
        </authorList>
    </citation>
    <scope>NUCLEOTIDE SEQUENCE</scope>
    <source>
        <strain evidence="4">CBS 232.78</strain>
    </source>
</reference>
<keyword evidence="1" id="KW-0227">DNA damage</keyword>
<dbReference type="Proteomes" id="UP001285441">
    <property type="component" value="Unassembled WGS sequence"/>
</dbReference>
<dbReference type="Gene3D" id="3.40.50.300">
    <property type="entry name" value="P-loop containing nucleotide triphosphate hydrolases"/>
    <property type="match status" value="1"/>
</dbReference>
<dbReference type="SUPFAM" id="SSF52540">
    <property type="entry name" value="P-loop containing nucleoside triphosphate hydrolases"/>
    <property type="match status" value="1"/>
</dbReference>
<reference evidence="4" key="1">
    <citation type="journal article" date="2023" name="Mol. Phylogenet. Evol.">
        <title>Genome-scale phylogeny and comparative genomics of the fungal order Sordariales.</title>
        <authorList>
            <person name="Hensen N."/>
            <person name="Bonometti L."/>
            <person name="Westerberg I."/>
            <person name="Brannstrom I.O."/>
            <person name="Guillou S."/>
            <person name="Cros-Aarteil S."/>
            <person name="Calhoun S."/>
            <person name="Haridas S."/>
            <person name="Kuo A."/>
            <person name="Mondo S."/>
            <person name="Pangilinan J."/>
            <person name="Riley R."/>
            <person name="LaButti K."/>
            <person name="Andreopoulos B."/>
            <person name="Lipzen A."/>
            <person name="Chen C."/>
            <person name="Yan M."/>
            <person name="Daum C."/>
            <person name="Ng V."/>
            <person name="Clum A."/>
            <person name="Steindorff A."/>
            <person name="Ohm R.A."/>
            <person name="Martin F."/>
            <person name="Silar P."/>
            <person name="Natvig D.O."/>
            <person name="Lalanne C."/>
            <person name="Gautier V."/>
            <person name="Ament-Velasquez S.L."/>
            <person name="Kruys A."/>
            <person name="Hutchinson M.I."/>
            <person name="Powell A.J."/>
            <person name="Barry K."/>
            <person name="Miller A.N."/>
            <person name="Grigoriev I.V."/>
            <person name="Debuchy R."/>
            <person name="Gladieux P."/>
            <person name="Hiltunen Thoren M."/>
            <person name="Johannesson H."/>
        </authorList>
    </citation>
    <scope>NUCLEOTIDE SEQUENCE</scope>
    <source>
        <strain evidence="4">CBS 232.78</strain>
    </source>
</reference>
<feature type="region of interest" description="Disordered" evidence="2">
    <location>
        <begin position="184"/>
        <end position="294"/>
    </location>
</feature>
<keyword evidence="1 4" id="KW-0347">Helicase</keyword>
<gene>
    <name evidence="4" type="ORF">B0H63DRAFT_270666</name>
</gene>
<dbReference type="GO" id="GO:0000723">
    <property type="term" value="P:telomere maintenance"/>
    <property type="evidence" value="ECO:0007669"/>
    <property type="project" value="InterPro"/>
</dbReference>
<dbReference type="GO" id="GO:0005524">
    <property type="term" value="F:ATP binding"/>
    <property type="evidence" value="ECO:0007669"/>
    <property type="project" value="UniProtKB-KW"/>
</dbReference>
<dbReference type="PANTHER" id="PTHR47642:SF5">
    <property type="entry name" value="ATP-DEPENDENT DNA HELICASE"/>
    <property type="match status" value="1"/>
</dbReference>
<accession>A0AAE0KEE5</accession>
<dbReference type="AlphaFoldDB" id="A0AAE0KEE5"/>
<organism evidence="4 5">
    <name type="scientific">Podospora didyma</name>
    <dbReference type="NCBI Taxonomy" id="330526"/>
    <lineage>
        <taxon>Eukaryota</taxon>
        <taxon>Fungi</taxon>
        <taxon>Dikarya</taxon>
        <taxon>Ascomycota</taxon>
        <taxon>Pezizomycotina</taxon>
        <taxon>Sordariomycetes</taxon>
        <taxon>Sordariomycetidae</taxon>
        <taxon>Sordariales</taxon>
        <taxon>Podosporaceae</taxon>
        <taxon>Podospora</taxon>
    </lineage>
</organism>
<dbReference type="EMBL" id="JAULSW010000007">
    <property type="protein sequence ID" value="KAK3375198.1"/>
    <property type="molecule type" value="Genomic_DNA"/>
</dbReference>
<comment type="cofactor">
    <cofactor evidence="1">
        <name>Mg(2+)</name>
        <dbReference type="ChEBI" id="CHEBI:18420"/>
    </cofactor>
</comment>
<feature type="compositionally biased region" description="Polar residues" evidence="2">
    <location>
        <begin position="216"/>
        <end position="229"/>
    </location>
</feature>
<dbReference type="EC" id="5.6.2.3" evidence="1"/>
<dbReference type="Pfam" id="PF05970">
    <property type="entry name" value="PIF1"/>
    <property type="match status" value="1"/>
</dbReference>
<feature type="compositionally biased region" description="Polar residues" evidence="2">
    <location>
        <begin position="318"/>
        <end position="329"/>
    </location>
</feature>
<keyword evidence="5" id="KW-1185">Reference proteome</keyword>
<dbReference type="GO" id="GO:0043139">
    <property type="term" value="F:5'-3' DNA helicase activity"/>
    <property type="evidence" value="ECO:0007669"/>
    <property type="project" value="UniProtKB-EC"/>
</dbReference>
<dbReference type="PANTHER" id="PTHR47642">
    <property type="entry name" value="ATP-DEPENDENT DNA HELICASE"/>
    <property type="match status" value="1"/>
</dbReference>
<feature type="compositionally biased region" description="Pro residues" evidence="2">
    <location>
        <begin position="193"/>
        <end position="203"/>
    </location>
</feature>